<name>A0ABT9AIU3_9BACT</name>
<feature type="transmembrane region" description="Helical" evidence="1">
    <location>
        <begin position="134"/>
        <end position="153"/>
    </location>
</feature>
<evidence type="ECO:0000313" key="3">
    <source>
        <dbReference type="Proteomes" id="UP001167796"/>
    </source>
</evidence>
<dbReference type="EMBL" id="JAUQSX010000014">
    <property type="protein sequence ID" value="MDO7849035.1"/>
    <property type="molecule type" value="Genomic_DNA"/>
</dbReference>
<evidence type="ECO:0008006" key="4">
    <source>
        <dbReference type="Google" id="ProtNLM"/>
    </source>
</evidence>
<comment type="caution">
    <text evidence="2">The sequence shown here is derived from an EMBL/GenBank/DDBJ whole genome shotgun (WGS) entry which is preliminary data.</text>
</comment>
<accession>A0ABT9AIU3</accession>
<dbReference type="RefSeq" id="WP_305013705.1">
    <property type="nucleotide sequence ID" value="NZ_JAUQSX010000014.1"/>
</dbReference>
<keyword evidence="1" id="KW-0812">Transmembrane</keyword>
<sequence>MPNFSPFSRFLCALLSTARKLTPWLLFFAAGAGMLYGPAVIREALARFYHSTAAAGVNMSGAEVTTETQAAGWLPFGVVTSKMLATVGMFVVLCLIVWRMQRLVLPGPAKWAKNDYPKAFEQLPTLEKFRVYQVGRWQLIALVGIAAVFAALAQ</sequence>
<gene>
    <name evidence="2" type="ORF">Q5H92_21905</name>
</gene>
<proteinExistence type="predicted"/>
<feature type="transmembrane region" description="Helical" evidence="1">
    <location>
        <begin position="73"/>
        <end position="98"/>
    </location>
</feature>
<evidence type="ECO:0000313" key="2">
    <source>
        <dbReference type="EMBL" id="MDO7849035.1"/>
    </source>
</evidence>
<dbReference type="Proteomes" id="UP001167796">
    <property type="component" value="Unassembled WGS sequence"/>
</dbReference>
<keyword evidence="1" id="KW-1133">Transmembrane helix</keyword>
<reference evidence="2" key="1">
    <citation type="submission" date="2023-07" db="EMBL/GenBank/DDBJ databases">
        <authorList>
            <person name="Kim M.K."/>
        </authorList>
    </citation>
    <scope>NUCLEOTIDE SEQUENCE</scope>
    <source>
        <strain evidence="2">M29</strain>
    </source>
</reference>
<organism evidence="2 3">
    <name type="scientific">Hymenobacter mellowenesis</name>
    <dbReference type="NCBI Taxonomy" id="3063995"/>
    <lineage>
        <taxon>Bacteria</taxon>
        <taxon>Pseudomonadati</taxon>
        <taxon>Bacteroidota</taxon>
        <taxon>Cytophagia</taxon>
        <taxon>Cytophagales</taxon>
        <taxon>Hymenobacteraceae</taxon>
        <taxon>Hymenobacter</taxon>
    </lineage>
</organism>
<evidence type="ECO:0000256" key="1">
    <source>
        <dbReference type="SAM" id="Phobius"/>
    </source>
</evidence>
<protein>
    <recommendedName>
        <fullName evidence="4">DUF1772 domain-containing protein</fullName>
    </recommendedName>
</protein>
<keyword evidence="3" id="KW-1185">Reference proteome</keyword>
<keyword evidence="1" id="KW-0472">Membrane</keyword>
<feature type="transmembrane region" description="Helical" evidence="1">
    <location>
        <begin position="21"/>
        <end position="41"/>
    </location>
</feature>